<dbReference type="AlphaFoldDB" id="A0A9Q8LDJ8"/>
<dbReference type="GeneID" id="71988601"/>
<evidence type="ECO:0000313" key="2">
    <source>
        <dbReference type="EMBL" id="UJO15515.1"/>
    </source>
</evidence>
<sequence length="174" mass="19865">MGNSTSKAARELEVEIQAVRQPSPFVEVLEFAIMAVENDVKRRHQEITKQEIHCLDTKETFVASMQLGLECYHHVEARAWAETQGMEAMKTLESSKADLKLLEEQLLSFRMRLCEEKAKIERRVVAVQQRHQEQKQAKEAKRQAEPYAPTNQQFFRLGYHVSADAAASAGHLGK</sequence>
<gene>
    <name evidence="2" type="ORF">CLAFUR5_08723</name>
</gene>
<reference evidence="2" key="1">
    <citation type="submission" date="2021-12" db="EMBL/GenBank/DDBJ databases">
        <authorList>
            <person name="Zaccaron A."/>
            <person name="Stergiopoulos I."/>
        </authorList>
    </citation>
    <scope>NUCLEOTIDE SEQUENCE</scope>
    <source>
        <strain evidence="2">Race5_Kim</strain>
    </source>
</reference>
<accession>A0A9Q8LDJ8</accession>
<feature type="coiled-coil region" evidence="1">
    <location>
        <begin position="92"/>
        <end position="137"/>
    </location>
</feature>
<dbReference type="RefSeq" id="XP_047759881.1">
    <property type="nucleotide sequence ID" value="XM_047907871.1"/>
</dbReference>
<name>A0A9Q8LDJ8_PASFU</name>
<reference evidence="2" key="2">
    <citation type="journal article" date="2022" name="Microb. Genom.">
        <title>A chromosome-scale genome assembly of the tomato pathogen Cladosporium fulvum reveals a compartmentalized genome architecture and the presence of a dispensable chromosome.</title>
        <authorList>
            <person name="Zaccaron A.Z."/>
            <person name="Chen L.H."/>
            <person name="Samaras A."/>
            <person name="Stergiopoulos I."/>
        </authorList>
    </citation>
    <scope>NUCLEOTIDE SEQUENCE</scope>
    <source>
        <strain evidence="2">Race5_Kim</strain>
    </source>
</reference>
<evidence type="ECO:0000313" key="3">
    <source>
        <dbReference type="Proteomes" id="UP000756132"/>
    </source>
</evidence>
<keyword evidence="3" id="KW-1185">Reference proteome</keyword>
<dbReference type="KEGG" id="ffu:CLAFUR5_08723"/>
<keyword evidence="1" id="KW-0175">Coiled coil</keyword>
<proteinExistence type="predicted"/>
<dbReference type="EMBL" id="CP090165">
    <property type="protein sequence ID" value="UJO15515.1"/>
    <property type="molecule type" value="Genomic_DNA"/>
</dbReference>
<dbReference type="Proteomes" id="UP000756132">
    <property type="component" value="Chromosome 3"/>
</dbReference>
<dbReference type="OMA" id="HVEARAW"/>
<evidence type="ECO:0000256" key="1">
    <source>
        <dbReference type="SAM" id="Coils"/>
    </source>
</evidence>
<protein>
    <submittedName>
        <fullName evidence="2">Uncharacterized protein</fullName>
    </submittedName>
</protein>
<organism evidence="2 3">
    <name type="scientific">Passalora fulva</name>
    <name type="common">Tomato leaf mold</name>
    <name type="synonym">Cladosporium fulvum</name>
    <dbReference type="NCBI Taxonomy" id="5499"/>
    <lineage>
        <taxon>Eukaryota</taxon>
        <taxon>Fungi</taxon>
        <taxon>Dikarya</taxon>
        <taxon>Ascomycota</taxon>
        <taxon>Pezizomycotina</taxon>
        <taxon>Dothideomycetes</taxon>
        <taxon>Dothideomycetidae</taxon>
        <taxon>Mycosphaerellales</taxon>
        <taxon>Mycosphaerellaceae</taxon>
        <taxon>Fulvia</taxon>
    </lineage>
</organism>